<name>A0A0F9BR76_9ZZZZ</name>
<dbReference type="EMBL" id="LAZR01047963">
    <property type="protein sequence ID" value="KKK92994.1"/>
    <property type="molecule type" value="Genomic_DNA"/>
</dbReference>
<organism evidence="1">
    <name type="scientific">marine sediment metagenome</name>
    <dbReference type="NCBI Taxonomy" id="412755"/>
    <lineage>
        <taxon>unclassified sequences</taxon>
        <taxon>metagenomes</taxon>
        <taxon>ecological metagenomes</taxon>
    </lineage>
</organism>
<proteinExistence type="predicted"/>
<evidence type="ECO:0000313" key="1">
    <source>
        <dbReference type="EMBL" id="KKK92994.1"/>
    </source>
</evidence>
<protein>
    <submittedName>
        <fullName evidence="1">Uncharacterized protein</fullName>
    </submittedName>
</protein>
<accession>A0A0F9BR76</accession>
<sequence>MRDYQQQLIDLQNVVIKGLRDIRRRRITKHTYPILLEGAEGVIIRDLLELITTGDKDTGLKFAGSIFFEDSPVLCSKEFPGLDIAPVKRILGENPTGEYSGAHGGP</sequence>
<reference evidence="1" key="1">
    <citation type="journal article" date="2015" name="Nature">
        <title>Complex archaea that bridge the gap between prokaryotes and eukaryotes.</title>
        <authorList>
            <person name="Spang A."/>
            <person name="Saw J.H."/>
            <person name="Jorgensen S.L."/>
            <person name="Zaremba-Niedzwiedzka K."/>
            <person name="Martijn J."/>
            <person name="Lind A.E."/>
            <person name="van Eijk R."/>
            <person name="Schleper C."/>
            <person name="Guy L."/>
            <person name="Ettema T.J."/>
        </authorList>
    </citation>
    <scope>NUCLEOTIDE SEQUENCE</scope>
</reference>
<comment type="caution">
    <text evidence="1">The sequence shown here is derived from an EMBL/GenBank/DDBJ whole genome shotgun (WGS) entry which is preliminary data.</text>
</comment>
<dbReference type="AlphaFoldDB" id="A0A0F9BR76"/>
<gene>
    <name evidence="1" type="ORF">LCGC14_2697300</name>
</gene>